<feature type="domain" description="Methyltransferase type 11" evidence="1">
    <location>
        <begin position="55"/>
        <end position="150"/>
    </location>
</feature>
<dbReference type="PANTHER" id="PTHR43591:SF24">
    <property type="entry name" value="2-METHOXY-6-POLYPRENYL-1,4-BENZOQUINOL METHYLASE, MITOCHONDRIAL"/>
    <property type="match status" value="1"/>
</dbReference>
<dbReference type="InterPro" id="IPR013216">
    <property type="entry name" value="Methyltransf_11"/>
</dbReference>
<keyword evidence="2" id="KW-0489">Methyltransferase</keyword>
<sequence length="266" mass="31061">MSEETLKKERDFHDQWASIIDIDQIQVTDYFEACTAPENRFILHHLGDVKGKSLLDVGCGAGENSVYFAQKGAQCVASDYSPGMVEVALKLAEKNGVSIEGHVGNAMAFNFPDNSFDIVYVANLLHHLPDPKLALQELHRVVKPEGKICFWEPLKHNPIINVYRRMATEVRTEDEHPLDINIIPFVESLFERTQWDTFWIATLWIFLRFYLIERVNPNEERYWKKIILEKDRLEPEYRRLEEMDRWLKQIPGMKRMAWNLAVVATK</sequence>
<gene>
    <name evidence="2" type="ORF">BI308_03910</name>
</gene>
<dbReference type="GO" id="GO:0008757">
    <property type="term" value="F:S-adenosylmethionine-dependent methyltransferase activity"/>
    <property type="evidence" value="ECO:0007669"/>
    <property type="project" value="InterPro"/>
</dbReference>
<keyword evidence="2" id="KW-0808">Transferase</keyword>
<dbReference type="AlphaFoldDB" id="A0A1L9QW37"/>
<reference evidence="2" key="1">
    <citation type="submission" date="2016-10" db="EMBL/GenBank/DDBJ databases">
        <title>CRISPR-Cas defence system in Roseofilum reptotaenium: evidence of a bacteriophage-cyanobacterium arms race in the coral black band disease.</title>
        <authorList>
            <person name="Buerger P."/>
            <person name="Wood-Charlson E.M."/>
            <person name="Weynberg K.D."/>
            <person name="Willis B."/>
            <person name="Van Oppen M.J."/>
        </authorList>
    </citation>
    <scope>NUCLEOTIDE SEQUENCE [LARGE SCALE GENOMIC DNA]</scope>
    <source>
        <strain evidence="2">AO1-A</strain>
    </source>
</reference>
<evidence type="ECO:0000313" key="3">
    <source>
        <dbReference type="Proteomes" id="UP000183940"/>
    </source>
</evidence>
<dbReference type="GO" id="GO:0032259">
    <property type="term" value="P:methylation"/>
    <property type="evidence" value="ECO:0007669"/>
    <property type="project" value="UniProtKB-KW"/>
</dbReference>
<dbReference type="CDD" id="cd02440">
    <property type="entry name" value="AdoMet_MTases"/>
    <property type="match status" value="1"/>
</dbReference>
<dbReference type="InterPro" id="IPR029063">
    <property type="entry name" value="SAM-dependent_MTases_sf"/>
</dbReference>
<keyword evidence="3" id="KW-1185">Reference proteome</keyword>
<comment type="caution">
    <text evidence="2">The sequence shown here is derived from an EMBL/GenBank/DDBJ whole genome shotgun (WGS) entry which is preliminary data.</text>
</comment>
<evidence type="ECO:0000259" key="1">
    <source>
        <dbReference type="Pfam" id="PF08241"/>
    </source>
</evidence>
<dbReference type="EMBL" id="MLAW01000004">
    <property type="protein sequence ID" value="OJJ26846.1"/>
    <property type="molecule type" value="Genomic_DNA"/>
</dbReference>
<evidence type="ECO:0000313" key="2">
    <source>
        <dbReference type="EMBL" id="OJJ26846.1"/>
    </source>
</evidence>
<organism evidence="2 3">
    <name type="scientific">Roseofilum reptotaenium AO1-A</name>
    <dbReference type="NCBI Taxonomy" id="1925591"/>
    <lineage>
        <taxon>Bacteria</taxon>
        <taxon>Bacillati</taxon>
        <taxon>Cyanobacteriota</taxon>
        <taxon>Cyanophyceae</taxon>
        <taxon>Desertifilales</taxon>
        <taxon>Desertifilaceae</taxon>
        <taxon>Roseofilum</taxon>
    </lineage>
</organism>
<name>A0A1L9QW37_9CYAN</name>
<dbReference type="SUPFAM" id="SSF53335">
    <property type="entry name" value="S-adenosyl-L-methionine-dependent methyltransferases"/>
    <property type="match status" value="1"/>
</dbReference>
<dbReference type="Proteomes" id="UP000183940">
    <property type="component" value="Unassembled WGS sequence"/>
</dbReference>
<dbReference type="Gene3D" id="3.40.50.150">
    <property type="entry name" value="Vaccinia Virus protein VP39"/>
    <property type="match status" value="1"/>
</dbReference>
<dbReference type="Pfam" id="PF08241">
    <property type="entry name" value="Methyltransf_11"/>
    <property type="match status" value="1"/>
</dbReference>
<protein>
    <submittedName>
        <fullName evidence="2">Methyltransferase type 11</fullName>
    </submittedName>
</protein>
<dbReference type="STRING" id="1925591.BI308_03910"/>
<accession>A0A1L9QW37</accession>
<proteinExistence type="predicted"/>
<dbReference type="PANTHER" id="PTHR43591">
    <property type="entry name" value="METHYLTRANSFERASE"/>
    <property type="match status" value="1"/>
</dbReference>